<dbReference type="GO" id="GO:0005634">
    <property type="term" value="C:nucleus"/>
    <property type="evidence" value="ECO:0007669"/>
    <property type="project" value="UniProtKB-SubCell"/>
</dbReference>
<evidence type="ECO:0000313" key="9">
    <source>
        <dbReference type="Proteomes" id="UP000452235"/>
    </source>
</evidence>
<dbReference type="InterPro" id="IPR036864">
    <property type="entry name" value="Zn2-C6_fun-type_DNA-bd_sf"/>
</dbReference>
<feature type="region of interest" description="Disordered" evidence="7">
    <location>
        <begin position="632"/>
        <end position="651"/>
    </location>
</feature>
<proteinExistence type="predicted"/>
<dbReference type="PANTHER" id="PTHR46910">
    <property type="entry name" value="TRANSCRIPTION FACTOR PDR1"/>
    <property type="match status" value="1"/>
</dbReference>
<dbReference type="GO" id="GO:0006351">
    <property type="term" value="P:DNA-templated transcription"/>
    <property type="evidence" value="ECO:0007669"/>
    <property type="project" value="InterPro"/>
</dbReference>
<accession>A0A5M3YUP8</accession>
<dbReference type="PROSITE" id="PS50048">
    <property type="entry name" value="ZN2_CY6_FUNGAL_2"/>
    <property type="match status" value="1"/>
</dbReference>
<dbReference type="CDD" id="cd00067">
    <property type="entry name" value="GAL4"/>
    <property type="match status" value="1"/>
</dbReference>
<feature type="region of interest" description="Disordered" evidence="7">
    <location>
        <begin position="60"/>
        <end position="80"/>
    </location>
</feature>
<dbReference type="PANTHER" id="PTHR46910:SF37">
    <property type="entry name" value="ZN(II)2CYS6 TRANSCRIPTION FACTOR (EUROFUNG)"/>
    <property type="match status" value="1"/>
</dbReference>
<dbReference type="InterPro" id="IPR007219">
    <property type="entry name" value="XnlR_reg_dom"/>
</dbReference>
<dbReference type="Proteomes" id="UP000452235">
    <property type="component" value="Unassembled WGS sequence"/>
</dbReference>
<dbReference type="SMART" id="SM00066">
    <property type="entry name" value="GAL4"/>
    <property type="match status" value="1"/>
</dbReference>
<keyword evidence="4" id="KW-0238">DNA-binding</keyword>
<evidence type="ECO:0000256" key="4">
    <source>
        <dbReference type="ARBA" id="ARBA00023125"/>
    </source>
</evidence>
<reference evidence="8 9" key="1">
    <citation type="submission" date="2020-01" db="EMBL/GenBank/DDBJ databases">
        <title>Aspergillus terreus IFO 6365 whole genome shotgun sequence.</title>
        <authorList>
            <person name="Kanamasa S."/>
            <person name="Takahashi H."/>
        </authorList>
    </citation>
    <scope>NUCLEOTIDE SEQUENCE [LARGE SCALE GENOMIC DNA]</scope>
    <source>
        <strain evidence="8 9">IFO 6365</strain>
    </source>
</reference>
<evidence type="ECO:0000256" key="6">
    <source>
        <dbReference type="ARBA" id="ARBA00023242"/>
    </source>
</evidence>
<dbReference type="SUPFAM" id="SSF57701">
    <property type="entry name" value="Zn2/Cys6 DNA-binding domain"/>
    <property type="match status" value="1"/>
</dbReference>
<dbReference type="CDD" id="cd12148">
    <property type="entry name" value="fungal_TF_MHR"/>
    <property type="match status" value="1"/>
</dbReference>
<dbReference type="InterPro" id="IPR050987">
    <property type="entry name" value="AtrR-like"/>
</dbReference>
<sequence length="711" mass="78937">MASEPSSPAVDQDDGRRAEAKICKSCDQCRTRKVRCIMDPTQHLRCTHCVKRNERCHFTQSKRKQRTRPLGGTGIRPRRISSPAVDATTSVRNCTPRLGPLTEKIRPPSIFLDRLLENHGSSGIQRDNSALLRGPDHDVTSSSLAFFSEHRIHSLSQRLGNDRLNQLVETIESLIRSRLLAEGPSSKTRISFKKPSDPVHVPLDKATLYIQSYFSQMHPIYPFLDRKEFEEKALGPTRSQVLSSSCAFSALYHAILALGCQYHDGGAFDPGNGRAWKLFQVSLGLVSEILIPREALTSLQALVAMSIFAMTTCCIQIDEILIMEAARMALGLGYHRALGDGDQRQKNTCHRTFWVIYYMEKAMCFQSHKGSMIPDYDVGSPVPEVPESVLGGYNWFVSAIGFGRILSLAYTTLFSVSATSQSPEAYREAIAEVETRLERWRTAIPLEFRPEVPLGARGGPSSLLGPGVKMAALQTKFSYYGLVIALARLKMYVGQLDPSRSQDLERSKRLLMDTARAVVEDSRDIDIAAHTPNFVLAVLPLAALFILFDFIVHNPTHPETHNNLILLDVVAGHFSLLDYKSGGFMSASLLTEFAHIARQYVKDSGSLRPRQRGEEEPCEPGSSSAESRIFAQGHMPSNPTNNHSNNGDVGDVELQSGLMESWGSSDDYLYYPVLPDFTIQGDGPESYLTAPFNVQNFFGLVIPEIGHDEVV</sequence>
<dbReference type="PROSITE" id="PS00463">
    <property type="entry name" value="ZN2_CY6_FUNGAL_1"/>
    <property type="match status" value="1"/>
</dbReference>
<evidence type="ECO:0000256" key="7">
    <source>
        <dbReference type="SAM" id="MobiDB-lite"/>
    </source>
</evidence>
<dbReference type="Pfam" id="PF04082">
    <property type="entry name" value="Fungal_trans"/>
    <property type="match status" value="1"/>
</dbReference>
<evidence type="ECO:0000256" key="1">
    <source>
        <dbReference type="ARBA" id="ARBA00004123"/>
    </source>
</evidence>
<keyword evidence="2" id="KW-0479">Metal-binding</keyword>
<dbReference type="GO" id="GO:0008270">
    <property type="term" value="F:zinc ion binding"/>
    <property type="evidence" value="ECO:0007669"/>
    <property type="project" value="InterPro"/>
</dbReference>
<evidence type="ECO:0000256" key="2">
    <source>
        <dbReference type="ARBA" id="ARBA00022723"/>
    </source>
</evidence>
<dbReference type="VEuPathDB" id="FungiDB:ATEG_00066"/>
<dbReference type="Gene3D" id="4.10.240.10">
    <property type="entry name" value="Zn(2)-C6 fungal-type DNA-binding domain"/>
    <property type="match status" value="1"/>
</dbReference>
<dbReference type="VEuPathDB" id="FungiDB:ATEG_06908"/>
<feature type="region of interest" description="Disordered" evidence="7">
    <location>
        <begin position="605"/>
        <end position="626"/>
    </location>
</feature>
<keyword evidence="9" id="KW-1185">Reference proteome</keyword>
<dbReference type="OrthoDB" id="39175at2759"/>
<dbReference type="GO" id="GO:0003677">
    <property type="term" value="F:DNA binding"/>
    <property type="evidence" value="ECO:0007669"/>
    <property type="project" value="UniProtKB-KW"/>
</dbReference>
<evidence type="ECO:0000313" key="8">
    <source>
        <dbReference type="EMBL" id="GFF14022.1"/>
    </source>
</evidence>
<evidence type="ECO:0000256" key="3">
    <source>
        <dbReference type="ARBA" id="ARBA00023015"/>
    </source>
</evidence>
<gene>
    <name evidence="8" type="ORF">ATEIFO6365_0003007500</name>
</gene>
<keyword evidence="3" id="KW-0805">Transcription regulation</keyword>
<comment type="subcellular location">
    <subcellularLocation>
        <location evidence="1">Nucleus</location>
    </subcellularLocation>
</comment>
<comment type="caution">
    <text evidence="8">The sequence shown here is derived from an EMBL/GenBank/DDBJ whole genome shotgun (WGS) entry which is preliminary data.</text>
</comment>
<name>A0A5M3YUP8_ASPTE</name>
<feature type="compositionally biased region" description="Polar residues" evidence="7">
    <location>
        <begin position="635"/>
        <end position="647"/>
    </location>
</feature>
<dbReference type="InterPro" id="IPR001138">
    <property type="entry name" value="Zn2Cys6_DnaBD"/>
</dbReference>
<dbReference type="GO" id="GO:0000981">
    <property type="term" value="F:DNA-binding transcription factor activity, RNA polymerase II-specific"/>
    <property type="evidence" value="ECO:0007669"/>
    <property type="project" value="InterPro"/>
</dbReference>
<protein>
    <submittedName>
        <fullName evidence="8">Uncharacterized protein</fullName>
    </submittedName>
</protein>
<evidence type="ECO:0000256" key="5">
    <source>
        <dbReference type="ARBA" id="ARBA00023163"/>
    </source>
</evidence>
<organism evidence="8 9">
    <name type="scientific">Aspergillus terreus</name>
    <dbReference type="NCBI Taxonomy" id="33178"/>
    <lineage>
        <taxon>Eukaryota</taxon>
        <taxon>Fungi</taxon>
        <taxon>Dikarya</taxon>
        <taxon>Ascomycota</taxon>
        <taxon>Pezizomycotina</taxon>
        <taxon>Eurotiomycetes</taxon>
        <taxon>Eurotiomycetidae</taxon>
        <taxon>Eurotiales</taxon>
        <taxon>Aspergillaceae</taxon>
        <taxon>Aspergillus</taxon>
        <taxon>Aspergillus subgen. Circumdati</taxon>
    </lineage>
</organism>
<dbReference type="EMBL" id="BLJY01000003">
    <property type="protein sequence ID" value="GFF14022.1"/>
    <property type="molecule type" value="Genomic_DNA"/>
</dbReference>
<dbReference type="AlphaFoldDB" id="A0A5M3YUP8"/>
<dbReference type="GO" id="GO:0009893">
    <property type="term" value="P:positive regulation of metabolic process"/>
    <property type="evidence" value="ECO:0007669"/>
    <property type="project" value="UniProtKB-ARBA"/>
</dbReference>
<dbReference type="Pfam" id="PF00172">
    <property type="entry name" value="Zn_clus"/>
    <property type="match status" value="1"/>
</dbReference>
<keyword evidence="6" id="KW-0539">Nucleus</keyword>
<keyword evidence="5" id="KW-0804">Transcription</keyword>